<organism evidence="1 2">
    <name type="scientific">Methanobacterium paludis (strain DSM 25820 / JCM 18151 / SWAN1)</name>
    <dbReference type="NCBI Taxonomy" id="868131"/>
    <lineage>
        <taxon>Archaea</taxon>
        <taxon>Methanobacteriati</taxon>
        <taxon>Methanobacteriota</taxon>
        <taxon>Methanomada group</taxon>
        <taxon>Methanobacteria</taxon>
        <taxon>Methanobacteriales</taxon>
        <taxon>Methanobacteriaceae</taxon>
        <taxon>Methanobacterium</taxon>
    </lineage>
</organism>
<dbReference type="GeneID" id="10669151"/>
<dbReference type="HOGENOM" id="CLU_573205_0_0_2"/>
<accession>F6D2S4</accession>
<protein>
    <recommendedName>
        <fullName evidence="3">Phage portal protein, HK97 family</fullName>
    </recommendedName>
</protein>
<proteinExistence type="predicted"/>
<gene>
    <name evidence="1" type="ordered locus">MSWAN_1642</name>
</gene>
<dbReference type="AlphaFoldDB" id="F6D2S4"/>
<keyword evidence="2" id="KW-1185">Reference proteome</keyword>
<evidence type="ECO:0000313" key="2">
    <source>
        <dbReference type="Proteomes" id="UP000009231"/>
    </source>
</evidence>
<dbReference type="EMBL" id="CP002772">
    <property type="protein sequence ID" value="AEG18653.1"/>
    <property type="molecule type" value="Genomic_DNA"/>
</dbReference>
<evidence type="ECO:0000313" key="1">
    <source>
        <dbReference type="EMBL" id="AEG18653.1"/>
    </source>
</evidence>
<evidence type="ECO:0008006" key="3">
    <source>
        <dbReference type="Google" id="ProtNLM"/>
    </source>
</evidence>
<dbReference type="Proteomes" id="UP000009231">
    <property type="component" value="Chromosome"/>
</dbReference>
<reference evidence="1 2" key="1">
    <citation type="journal article" date="2014" name="Int. J. Syst. Evol. Microbiol.">
        <title>Methanobacterium paludis sp. nov. and a novel strain of Methanobacterium lacus isolated from northern peatlands.</title>
        <authorList>
            <person name="Cadillo-Quiroz H."/>
            <person name="Brauer S.L."/>
            <person name="Goodson N."/>
            <person name="Yavitt J.B."/>
            <person name="Zinder S.H."/>
        </authorList>
    </citation>
    <scope>NUCLEOTIDE SEQUENCE [LARGE SCALE GENOMIC DNA]</scope>
    <source>
        <strain evidence="2">DSM 25820 / JCM 18151 / SWAN1</strain>
    </source>
</reference>
<dbReference type="STRING" id="868131.MSWAN_1642"/>
<dbReference type="RefSeq" id="WP_013826152.1">
    <property type="nucleotide sequence ID" value="NC_015574.1"/>
</dbReference>
<dbReference type="KEGG" id="mew:MSWAN_1642"/>
<sequence>MTVNDNPPILADDRMDQILNLIQRYDPTFRFWDIIQLLDMPAANEWELILHYTRGGAGPFVDLQNYVDLGIGWTLKPKGFEDEEDGKAAQKLVEEDFRQRDFYTTMMQFGTYFRVLARSVIVKTYNGLGEFYSNPYAGVTGVDCINPMGLTDESIRNVMKDSTGTLKFQQLPIDGASGPSFSQDRVIYRTQNNLSTRAVLGHSAIQRSLTDLRTLARFPHYRNKLGHIYSQIMQSVKIDTAKMGESPLKSKIMNSWQEAKGLLNDSAKYYQKVAERGGTAAGYDWMDIEQSSFAGKEVKMVELEQQTLESIAFKFGVPLTLLAYAQSQVVNRATLEALTDVFISKQENGVRNSIYTPIIQNTAQEVLYQNDINEGHLEVSYNPFLSKDLLKAAQIVAAAWPTGAISRPEVRGELNLPAAVDLGGDEWKDMDPMPSPQAVTAATGEKVQLNVVKKVLAEYGLIAQINGGVQHARVPI</sequence>
<name>F6D2S4_METPW</name>